<dbReference type="Proteomes" id="UP000193335">
    <property type="component" value="Unassembled WGS sequence"/>
</dbReference>
<protein>
    <submittedName>
        <fullName evidence="1">Uncharacterized protein</fullName>
    </submittedName>
</protein>
<dbReference type="RefSeq" id="WP_085401629.1">
    <property type="nucleotide sequence ID" value="NZ_NAFL01000255.1"/>
</dbReference>
<evidence type="ECO:0000313" key="1">
    <source>
        <dbReference type="EMBL" id="OSJ31525.1"/>
    </source>
</evidence>
<gene>
    <name evidence="1" type="ORF">BSZ19_21820</name>
</gene>
<accession>A0A1Y2JM13</accession>
<proteinExistence type="predicted"/>
<name>A0A1Y2JM13_BRAJP</name>
<sequence>MADDNNNIRFSTFLRVDPSADELENLWKHFGPRCYRLVWRTPVPIENRLAFGKVFADRRLEITKSGIDPWRVAFTDFGRSLTVSTVFLGLDHRFVGEGPPLLFETIIFGGEHDLDLSRTSTWEGAEAMHARTVEQLRSLKVVK</sequence>
<evidence type="ECO:0000313" key="2">
    <source>
        <dbReference type="Proteomes" id="UP000193335"/>
    </source>
</evidence>
<reference evidence="1 2" key="1">
    <citation type="submission" date="2017-03" db="EMBL/GenBank/DDBJ databases">
        <title>Whole genome sequences of fourteen strains of Bradyrhizobium canariense and one strain of Bradyrhizobium japonicum isolated from Lupinus (Papilionoideae: Genisteae) species in Algeria.</title>
        <authorList>
            <person name="Crovadore J."/>
            <person name="Chekireb D."/>
            <person name="Brachmann A."/>
            <person name="Chablais R."/>
            <person name="Cochard B."/>
            <person name="Lefort F."/>
        </authorList>
    </citation>
    <scope>NUCLEOTIDE SEQUENCE [LARGE SCALE GENOMIC DNA]</scope>
    <source>
        <strain evidence="1 2">UBMA197</strain>
    </source>
</reference>
<dbReference type="EMBL" id="NAFL01000255">
    <property type="protein sequence ID" value="OSJ31525.1"/>
    <property type="molecule type" value="Genomic_DNA"/>
</dbReference>
<dbReference type="AlphaFoldDB" id="A0A1Y2JM13"/>
<comment type="caution">
    <text evidence="1">The sequence shown here is derived from an EMBL/GenBank/DDBJ whole genome shotgun (WGS) entry which is preliminary data.</text>
</comment>
<organism evidence="1 2">
    <name type="scientific">Bradyrhizobium japonicum</name>
    <dbReference type="NCBI Taxonomy" id="375"/>
    <lineage>
        <taxon>Bacteria</taxon>
        <taxon>Pseudomonadati</taxon>
        <taxon>Pseudomonadota</taxon>
        <taxon>Alphaproteobacteria</taxon>
        <taxon>Hyphomicrobiales</taxon>
        <taxon>Nitrobacteraceae</taxon>
        <taxon>Bradyrhizobium</taxon>
    </lineage>
</organism>